<name>A0A9X4KMX6_9BACL</name>
<feature type="domain" description="Heme-binding protein Shr-like Hb-interacting" evidence="2">
    <location>
        <begin position="598"/>
        <end position="667"/>
    </location>
</feature>
<protein>
    <recommendedName>
        <fullName evidence="2">Heme-binding protein Shr-like Hb-interacting domain-containing protein</fullName>
    </recommendedName>
</protein>
<evidence type="ECO:0000313" key="4">
    <source>
        <dbReference type="Proteomes" id="UP001153387"/>
    </source>
</evidence>
<feature type="signal peptide" evidence="1">
    <location>
        <begin position="1"/>
        <end position="23"/>
    </location>
</feature>
<dbReference type="Pfam" id="PF07550">
    <property type="entry name" value="Shr-like_HID"/>
    <property type="match status" value="1"/>
</dbReference>
<comment type="caution">
    <text evidence="3">The sequence shown here is derived from an EMBL/GenBank/DDBJ whole genome shotgun (WGS) entry which is preliminary data.</text>
</comment>
<sequence>MKKVSVFLMLAMLVFAAFSYAPAASANPVPPAELNATASVSGDFKTITLTFDSSFDPADGVDLKNAITIKKTGTDLFAPLGGSDSVIFDEPKKLVLTLNAELVGDSNTIHIAADTLRIDGFDDPYASPIEVDSIVGKDITPPAYEGAESYDNGVTLYFDENFSLVFPDSIEDESAALAYLQSQIQIASDGEHFSPLVDGLVSLSWGSNYLQIDSEQDVRLVSGPKTKIKLAAGLLKDTAGNVTQELALAVSSPSILSAELSDDNHDVTVKFDRNIYPTSFIESPEDFMSRIWLQEDGNRSRGLIEADTAEIVEDQLKIHFSIALNGDSNQIGISENTLRDADGNYTSDYTVSPYLKAHADGDLSDTTGPEYVDYLVSQDLKDVTLLFNEPVKISVSDLAQFRNNLRWFDSNFGYRYGLPSDATVTVSENTVKIHFETLSGTVLYLYSELGYFTDLNGNRRNNYSEFNTAWFNSDNVQPMRLSGYFDLNGRFLSLNLISSYSDEFVDLTADEKGSHLKEKIMISTDNGVTFKPLSDEDKVIFNGSQIAIFLQNPIVGGTVQVKLEADVLMDSHHYQVNGAIQQTIAYNRPQITGYLFSDANTVLKYEDNTEWSKHVTGIKIRDRENETTRTLTAAEYTISGGKITLNKGIFLRDREYYIDVEAEGYSSQGFSGIARKSSDIFYMTSPSVTKSNGITASVFIYNRAIESNPNYNPALKVSESRSSSAGTQDVVFELFDGDTPVSIAAAELAVGTGTYTAKFNVPDATSASRNYTVKAFIVSSFDGETGDVGLSLGTVKTQSEIDEAIMLSQNNNNNYEN</sequence>
<organism evidence="3 4">
    <name type="scientific">Cohnella ginsengisoli</name>
    <dbReference type="NCBI Taxonomy" id="425004"/>
    <lineage>
        <taxon>Bacteria</taxon>
        <taxon>Bacillati</taxon>
        <taxon>Bacillota</taxon>
        <taxon>Bacilli</taxon>
        <taxon>Bacillales</taxon>
        <taxon>Paenibacillaceae</taxon>
        <taxon>Cohnella</taxon>
    </lineage>
</organism>
<dbReference type="Proteomes" id="UP001153387">
    <property type="component" value="Unassembled WGS sequence"/>
</dbReference>
<feature type="chain" id="PRO_5040982643" description="Heme-binding protein Shr-like Hb-interacting domain-containing protein" evidence="1">
    <location>
        <begin position="24"/>
        <end position="817"/>
    </location>
</feature>
<dbReference type="RefSeq" id="WP_277568679.1">
    <property type="nucleotide sequence ID" value="NZ_JAPDHZ010000008.1"/>
</dbReference>
<evidence type="ECO:0000256" key="1">
    <source>
        <dbReference type="SAM" id="SignalP"/>
    </source>
</evidence>
<keyword evidence="1" id="KW-0732">Signal</keyword>
<gene>
    <name evidence="3" type="ORF">OMP38_32170</name>
</gene>
<dbReference type="AlphaFoldDB" id="A0A9X4KMX6"/>
<evidence type="ECO:0000313" key="3">
    <source>
        <dbReference type="EMBL" id="MDG0794968.1"/>
    </source>
</evidence>
<reference evidence="3 4" key="1">
    <citation type="submission" date="2022-10" db="EMBL/GenBank/DDBJ databases">
        <title>Comparative genomic analysis of Cohnella hashimotonis sp. nov., isolated from the International Space Station.</title>
        <authorList>
            <person name="Simpson A."/>
            <person name="Venkateswaran K."/>
        </authorList>
    </citation>
    <scope>NUCLEOTIDE SEQUENCE [LARGE SCALE GENOMIC DNA]</scope>
    <source>
        <strain evidence="3 4">DSM 18997</strain>
    </source>
</reference>
<evidence type="ECO:0000259" key="2">
    <source>
        <dbReference type="Pfam" id="PF07550"/>
    </source>
</evidence>
<accession>A0A9X4KMX6</accession>
<dbReference type="EMBL" id="JAPDHZ010000008">
    <property type="protein sequence ID" value="MDG0794968.1"/>
    <property type="molecule type" value="Genomic_DNA"/>
</dbReference>
<keyword evidence="4" id="KW-1185">Reference proteome</keyword>
<dbReference type="InterPro" id="IPR011432">
    <property type="entry name" value="Shr-like_HID"/>
</dbReference>
<proteinExistence type="predicted"/>